<dbReference type="Proteomes" id="UP000007752">
    <property type="component" value="Chromosome 11"/>
</dbReference>
<feature type="transmembrane region" description="Helical" evidence="2">
    <location>
        <begin position="268"/>
        <end position="288"/>
    </location>
</feature>
<sequence length="569" mass="63519">MTEIQHSDLGEKASLVAAAAAAGEEHERHTSDLLRRRAIRLRRAELSKLGEDPERDRRDREATLIMLTLLLALAMPILLWLSAGEAPAPLLVWRLSLLLSTYFFLCANVLFVTKSFCAIVVDVYFGALLAYYADHVFGTRIGTVTIYLNSIFTAAFAGYALAERRRSDGTEQSADNVPAFADEEEEEYARAVLISSAAVISITLLFPTAYVSWMILWPYATTDDDGFRVEDVLRDLSYTILAYLFFATTLVTRHLLRGALLGDGRFYVFLVVFSIITVLPLFFAGIFGDIAGIVVIWLGIIALAVLFGYSVSIYSYYTQIQTMRSSQPPSEKADAAKQELDEISGDKLEHSSSPAASTHVHSNPHSSASSSAEGVAPTPAPEYLLPVARKAEKNTHLSKVAFGVTKNWTRVFDCFGGETLVIDMGSSYLKTFILICQVVQMVFPVFLRLMHKNMDNDESLVFKFKMVSTGLSILTSIYDCWSFGTHTFNDGKRKWYIVTVCIVCAACKFLQGAVRSYGPERMAKHLEAPYDKMTDKLNAMRGGIKQAREDLFDRFHSCWTTLEMKMNFN</sequence>
<protein>
    <submittedName>
        <fullName evidence="3">Uncharacterized protein</fullName>
    </submittedName>
</protein>
<feature type="transmembrane region" description="Helical" evidence="2">
    <location>
        <begin position="236"/>
        <end position="256"/>
    </location>
</feature>
<feature type="compositionally biased region" description="Polar residues" evidence="1">
    <location>
        <begin position="351"/>
        <end position="365"/>
    </location>
</feature>
<keyword evidence="2" id="KW-0472">Membrane</keyword>
<dbReference type="EMBL" id="CM000148">
    <property type="protein sequence ID" value="EEE52527.1"/>
    <property type="molecule type" value="Genomic_DNA"/>
</dbReference>
<evidence type="ECO:0000313" key="3">
    <source>
        <dbReference type="EMBL" id="EEE52527.1"/>
    </source>
</evidence>
<feature type="transmembrane region" description="Helical" evidence="2">
    <location>
        <begin position="90"/>
        <end position="111"/>
    </location>
</feature>
<feature type="transmembrane region" description="Helical" evidence="2">
    <location>
        <begin position="145"/>
        <end position="162"/>
    </location>
</feature>
<feature type="transmembrane region" description="Helical" evidence="2">
    <location>
        <begin position="294"/>
        <end position="317"/>
    </location>
</feature>
<feature type="transmembrane region" description="Helical" evidence="2">
    <location>
        <begin position="116"/>
        <end position="133"/>
    </location>
</feature>
<keyword evidence="2" id="KW-1133">Transmembrane helix</keyword>
<keyword evidence="2" id="KW-0812">Transmembrane</keyword>
<gene>
    <name evidence="3" type="ORF">OsJ_34742</name>
</gene>
<name>B9G8R2_ORYSJ</name>
<proteinExistence type="predicted"/>
<reference evidence="3" key="1">
    <citation type="journal article" date="2005" name="PLoS Biol.">
        <title>The genomes of Oryza sativa: a history of duplications.</title>
        <authorList>
            <person name="Yu J."/>
            <person name="Wang J."/>
            <person name="Lin W."/>
            <person name="Li S."/>
            <person name="Li H."/>
            <person name="Zhou J."/>
            <person name="Ni P."/>
            <person name="Dong W."/>
            <person name="Hu S."/>
            <person name="Zeng C."/>
            <person name="Zhang J."/>
            <person name="Zhang Y."/>
            <person name="Li R."/>
            <person name="Xu Z."/>
            <person name="Li S."/>
            <person name="Li X."/>
            <person name="Zheng H."/>
            <person name="Cong L."/>
            <person name="Lin L."/>
            <person name="Yin J."/>
            <person name="Geng J."/>
            <person name="Li G."/>
            <person name="Shi J."/>
            <person name="Liu J."/>
            <person name="Lv H."/>
            <person name="Li J."/>
            <person name="Wang J."/>
            <person name="Deng Y."/>
            <person name="Ran L."/>
            <person name="Shi X."/>
            <person name="Wang X."/>
            <person name="Wu Q."/>
            <person name="Li C."/>
            <person name="Ren X."/>
            <person name="Wang J."/>
            <person name="Wang X."/>
            <person name="Li D."/>
            <person name="Liu D."/>
            <person name="Zhang X."/>
            <person name="Ji Z."/>
            <person name="Zhao W."/>
            <person name="Sun Y."/>
            <person name="Zhang Z."/>
            <person name="Bao J."/>
            <person name="Han Y."/>
            <person name="Dong L."/>
            <person name="Ji J."/>
            <person name="Chen P."/>
            <person name="Wu S."/>
            <person name="Liu J."/>
            <person name="Xiao Y."/>
            <person name="Bu D."/>
            <person name="Tan J."/>
            <person name="Yang L."/>
            <person name="Ye C."/>
            <person name="Zhang J."/>
            <person name="Xu J."/>
            <person name="Zhou Y."/>
            <person name="Yu Y."/>
            <person name="Zhang B."/>
            <person name="Zhuang S."/>
            <person name="Wei H."/>
            <person name="Liu B."/>
            <person name="Lei M."/>
            <person name="Yu H."/>
            <person name="Li Y."/>
            <person name="Xu H."/>
            <person name="Wei S."/>
            <person name="He X."/>
            <person name="Fang L."/>
            <person name="Zhang Z."/>
            <person name="Zhang Y."/>
            <person name="Huang X."/>
            <person name="Su Z."/>
            <person name="Tong W."/>
            <person name="Li J."/>
            <person name="Tong Z."/>
            <person name="Li S."/>
            <person name="Ye J."/>
            <person name="Wang L."/>
            <person name="Fang L."/>
            <person name="Lei T."/>
            <person name="Chen C."/>
            <person name="Chen H."/>
            <person name="Xu Z."/>
            <person name="Li H."/>
            <person name="Huang H."/>
            <person name="Zhang F."/>
            <person name="Xu H."/>
            <person name="Li N."/>
            <person name="Zhao C."/>
            <person name="Li S."/>
            <person name="Dong L."/>
            <person name="Huang Y."/>
            <person name="Li L."/>
            <person name="Xi Y."/>
            <person name="Qi Q."/>
            <person name="Li W."/>
            <person name="Zhang B."/>
            <person name="Hu W."/>
            <person name="Zhang Y."/>
            <person name="Tian X."/>
            <person name="Jiao Y."/>
            <person name="Liang X."/>
            <person name="Jin J."/>
            <person name="Gao L."/>
            <person name="Zheng W."/>
            <person name="Hao B."/>
            <person name="Liu S."/>
            <person name="Wang W."/>
            <person name="Yuan L."/>
            <person name="Cao M."/>
            <person name="McDermott J."/>
            <person name="Samudrala R."/>
            <person name="Wang J."/>
            <person name="Wong G.K."/>
            <person name="Yang H."/>
        </authorList>
    </citation>
    <scope>NUCLEOTIDE SEQUENCE [LARGE SCALE GENOMIC DNA]</scope>
</reference>
<accession>B9G8R2</accession>
<feature type="transmembrane region" description="Helical" evidence="2">
    <location>
        <begin position="495"/>
        <end position="514"/>
    </location>
</feature>
<organism evidence="3">
    <name type="scientific">Oryza sativa subsp. japonica</name>
    <name type="common">Rice</name>
    <dbReference type="NCBI Taxonomy" id="39947"/>
    <lineage>
        <taxon>Eukaryota</taxon>
        <taxon>Viridiplantae</taxon>
        <taxon>Streptophyta</taxon>
        <taxon>Embryophyta</taxon>
        <taxon>Tracheophyta</taxon>
        <taxon>Spermatophyta</taxon>
        <taxon>Magnoliopsida</taxon>
        <taxon>Liliopsida</taxon>
        <taxon>Poales</taxon>
        <taxon>Poaceae</taxon>
        <taxon>BOP clade</taxon>
        <taxon>Oryzoideae</taxon>
        <taxon>Oryzeae</taxon>
        <taxon>Oryzinae</taxon>
        <taxon>Oryza</taxon>
        <taxon>Oryza sativa</taxon>
    </lineage>
</organism>
<evidence type="ECO:0000256" key="2">
    <source>
        <dbReference type="SAM" id="Phobius"/>
    </source>
</evidence>
<evidence type="ECO:0000256" key="1">
    <source>
        <dbReference type="SAM" id="MobiDB-lite"/>
    </source>
</evidence>
<feature type="transmembrane region" description="Helical" evidence="2">
    <location>
        <begin position="191"/>
        <end position="216"/>
    </location>
</feature>
<feature type="transmembrane region" description="Helical" evidence="2">
    <location>
        <begin position="64"/>
        <end position="84"/>
    </location>
</feature>
<feature type="region of interest" description="Disordered" evidence="1">
    <location>
        <begin position="348"/>
        <end position="377"/>
    </location>
</feature>
<reference evidence="3" key="2">
    <citation type="submission" date="2008-12" db="EMBL/GenBank/DDBJ databases">
        <title>Improved gene annotation of the rice (Oryza sativa) genomes.</title>
        <authorList>
            <person name="Wang J."/>
            <person name="Li R."/>
            <person name="Fan W."/>
            <person name="Huang Q."/>
            <person name="Zhang J."/>
            <person name="Zhou Y."/>
            <person name="Hu Y."/>
            <person name="Zi S."/>
            <person name="Li J."/>
            <person name="Ni P."/>
            <person name="Zheng H."/>
            <person name="Zhang Y."/>
            <person name="Zhao M."/>
            <person name="Hao Q."/>
            <person name="McDermott J."/>
            <person name="Samudrala R."/>
            <person name="Kristiansen K."/>
            <person name="Wong G.K.-S."/>
        </authorList>
    </citation>
    <scope>NUCLEOTIDE SEQUENCE</scope>
</reference>
<feature type="transmembrane region" description="Helical" evidence="2">
    <location>
        <begin position="432"/>
        <end position="450"/>
    </location>
</feature>
<dbReference type="AlphaFoldDB" id="B9G8R2"/>